<name>A0AAP3CGJ5_BACVA</name>
<feature type="non-terminal residue" evidence="1">
    <location>
        <position position="32"/>
    </location>
</feature>
<comment type="caution">
    <text evidence="1">The sequence shown here is derived from an EMBL/GenBank/DDBJ whole genome shotgun (WGS) entry which is preliminary data.</text>
</comment>
<dbReference type="EMBL" id="JALAOH010000009">
    <property type="protein sequence ID" value="MCY8316046.1"/>
    <property type="molecule type" value="Genomic_DNA"/>
</dbReference>
<organism evidence="1 2">
    <name type="scientific">Bacillus vallismortis</name>
    <dbReference type="NCBI Taxonomy" id="72361"/>
    <lineage>
        <taxon>Bacteria</taxon>
        <taxon>Bacillati</taxon>
        <taxon>Bacillota</taxon>
        <taxon>Bacilli</taxon>
        <taxon>Bacillales</taxon>
        <taxon>Bacillaceae</taxon>
        <taxon>Bacillus</taxon>
    </lineage>
</organism>
<evidence type="ECO:0000313" key="1">
    <source>
        <dbReference type="EMBL" id="MCY8316046.1"/>
    </source>
</evidence>
<sequence>MSGKVRDYSRLAKDILEAVGGEENVIGASRCA</sequence>
<protein>
    <submittedName>
        <fullName evidence="1">PTS transporter subunit EIIB</fullName>
    </submittedName>
</protein>
<gene>
    <name evidence="1" type="ORF">MOC71_04630</name>
</gene>
<accession>A0AAP3CGJ5</accession>
<reference evidence="1" key="1">
    <citation type="submission" date="2022-02" db="EMBL/GenBank/DDBJ databases">
        <title>Crop Bioprotection Bacillus Genome Sequencing.</title>
        <authorList>
            <person name="Dunlap C."/>
        </authorList>
    </citation>
    <scope>NUCLEOTIDE SEQUENCE</scope>
    <source>
        <strain evidence="1">98-1</strain>
    </source>
</reference>
<evidence type="ECO:0000313" key="2">
    <source>
        <dbReference type="Proteomes" id="UP001067121"/>
    </source>
</evidence>
<proteinExistence type="predicted"/>
<dbReference type="AlphaFoldDB" id="A0AAP3CGJ5"/>
<dbReference type="Proteomes" id="UP001067121">
    <property type="component" value="Unassembled WGS sequence"/>
</dbReference>